<dbReference type="Gene3D" id="3.40.50.80">
    <property type="entry name" value="Nucleotide-binding domain of ferredoxin-NADP reductase (FNR) module"/>
    <property type="match status" value="1"/>
</dbReference>
<evidence type="ECO:0000256" key="4">
    <source>
        <dbReference type="ARBA" id="ARBA00022723"/>
    </source>
</evidence>
<dbReference type="RefSeq" id="WP_061788245.1">
    <property type="nucleotide sequence ID" value="NZ_LR134406.1"/>
</dbReference>
<sequence length="458" mass="50350">MTSPRPLSRAAQRAPAQPRGRRLRLWRALLAGSAWVGVAFSVVLHLIDGAGQRITGLLGVLGAMAGLIAMNSMLFMLLLAARVPVIDRVLGRVRAIRWHRLLGRVTVLGVLTHVALILTGTGWTNRDDLTGAVGSLWTGNLPLVFASAALLLLTTIASVFAVCRGLRREIRHLLNILSYVAVLLAIPHMLRLDPVFLPSRAQRIYWGSLLVSVGACLLWYRILSPLLRSWRHRLKLVNTVHLTPDLLHLEFSGRHLDKLETRGGQYFTWRLLTPQLWTRTHRFFLSAAPTRDRLRITVRVTDEHTAELAAARPGTRVIFAGPYGAFTDASRTRNGLVLIGAGTDLAPIRSLLEVTTAHPADTVVILRASGPENLVLLDELRELCDDRGIALHLMTGPRHEGHWVSLGYAGHDLATLAPDLKDSDVFVCGPGGFVDSVLAEARGLGVSPEQCHEERLTR</sequence>
<dbReference type="SUPFAM" id="SSF52343">
    <property type="entry name" value="Ferredoxin reductase-like, C-terminal NADP-linked domain"/>
    <property type="match status" value="1"/>
</dbReference>
<dbReference type="GeneID" id="64406057"/>
<evidence type="ECO:0000256" key="8">
    <source>
        <dbReference type="ARBA" id="ARBA00023014"/>
    </source>
</evidence>
<feature type="transmembrane region" description="Helical" evidence="9">
    <location>
        <begin position="143"/>
        <end position="166"/>
    </location>
</feature>
<feature type="transmembrane region" description="Helical" evidence="9">
    <location>
        <begin position="59"/>
        <end position="80"/>
    </location>
</feature>
<dbReference type="GO" id="GO:0016491">
    <property type="term" value="F:oxidoreductase activity"/>
    <property type="evidence" value="ECO:0007669"/>
    <property type="project" value="UniProtKB-KW"/>
</dbReference>
<keyword evidence="5" id="KW-0274">FAD</keyword>
<comment type="cofactor">
    <cofactor evidence="1">
        <name>FAD</name>
        <dbReference type="ChEBI" id="CHEBI:57692"/>
    </cofactor>
</comment>
<dbReference type="GO" id="GO:0051537">
    <property type="term" value="F:2 iron, 2 sulfur cluster binding"/>
    <property type="evidence" value="ECO:0007669"/>
    <property type="project" value="UniProtKB-KW"/>
</dbReference>
<organism evidence="11 12">
    <name type="scientific">Arachnia propionica</name>
    <dbReference type="NCBI Taxonomy" id="1750"/>
    <lineage>
        <taxon>Bacteria</taxon>
        <taxon>Bacillati</taxon>
        <taxon>Actinomycetota</taxon>
        <taxon>Actinomycetes</taxon>
        <taxon>Propionibacteriales</taxon>
        <taxon>Propionibacteriaceae</taxon>
        <taxon>Arachnia</taxon>
    </lineage>
</organism>
<dbReference type="SUPFAM" id="SSF63380">
    <property type="entry name" value="Riboflavin synthase domain-like"/>
    <property type="match status" value="1"/>
</dbReference>
<evidence type="ECO:0000256" key="6">
    <source>
        <dbReference type="ARBA" id="ARBA00023002"/>
    </source>
</evidence>
<dbReference type="Pfam" id="PF00175">
    <property type="entry name" value="NAD_binding_1"/>
    <property type="match status" value="1"/>
</dbReference>
<dbReference type="EMBL" id="LR134406">
    <property type="protein sequence ID" value="VEH69295.1"/>
    <property type="molecule type" value="Genomic_DNA"/>
</dbReference>
<keyword evidence="9" id="KW-0812">Transmembrane</keyword>
<dbReference type="Proteomes" id="UP000273044">
    <property type="component" value="Chromosome"/>
</dbReference>
<name>A0A448MVX0_9ACTN</name>
<evidence type="ECO:0000313" key="12">
    <source>
        <dbReference type="Proteomes" id="UP000273044"/>
    </source>
</evidence>
<feature type="transmembrane region" description="Helical" evidence="9">
    <location>
        <begin position="204"/>
        <end position="223"/>
    </location>
</feature>
<keyword evidence="6 11" id="KW-0560">Oxidoreductase</keyword>
<dbReference type="AlphaFoldDB" id="A0A448MVX0"/>
<evidence type="ECO:0000313" key="11">
    <source>
        <dbReference type="EMBL" id="VEH69295.1"/>
    </source>
</evidence>
<evidence type="ECO:0000256" key="5">
    <source>
        <dbReference type="ARBA" id="ARBA00022827"/>
    </source>
</evidence>
<keyword evidence="9" id="KW-0472">Membrane</keyword>
<feature type="transmembrane region" description="Helical" evidence="9">
    <location>
        <begin position="28"/>
        <end position="47"/>
    </location>
</feature>
<evidence type="ECO:0000256" key="1">
    <source>
        <dbReference type="ARBA" id="ARBA00001974"/>
    </source>
</evidence>
<dbReference type="InterPro" id="IPR050415">
    <property type="entry name" value="MRET"/>
</dbReference>
<evidence type="ECO:0000256" key="9">
    <source>
        <dbReference type="SAM" id="Phobius"/>
    </source>
</evidence>
<feature type="domain" description="FAD-binding FR-type" evidence="10">
    <location>
        <begin position="229"/>
        <end position="329"/>
    </location>
</feature>
<feature type="transmembrane region" description="Helical" evidence="9">
    <location>
        <begin position="173"/>
        <end position="192"/>
    </location>
</feature>
<keyword evidence="8" id="KW-0411">Iron-sulfur</keyword>
<dbReference type="PANTHER" id="PTHR47354:SF8">
    <property type="entry name" value="1,2-PHENYLACETYL-COA EPOXIDASE, SUBUNIT E"/>
    <property type="match status" value="1"/>
</dbReference>
<evidence type="ECO:0000256" key="3">
    <source>
        <dbReference type="ARBA" id="ARBA00022714"/>
    </source>
</evidence>
<reference evidence="11 12" key="1">
    <citation type="submission" date="2018-12" db="EMBL/GenBank/DDBJ databases">
        <authorList>
            <consortium name="Pathogen Informatics"/>
        </authorList>
    </citation>
    <scope>NUCLEOTIDE SEQUENCE [LARGE SCALE GENOMIC DNA]</scope>
    <source>
        <strain evidence="11 12">NCTC12967</strain>
    </source>
</reference>
<proteinExistence type="predicted"/>
<dbReference type="GO" id="GO:0046872">
    <property type="term" value="F:metal ion binding"/>
    <property type="evidence" value="ECO:0007669"/>
    <property type="project" value="UniProtKB-KW"/>
</dbReference>
<keyword evidence="4" id="KW-0479">Metal-binding</keyword>
<feature type="transmembrane region" description="Helical" evidence="9">
    <location>
        <begin position="101"/>
        <end position="123"/>
    </location>
</feature>
<protein>
    <submittedName>
        <fullName evidence="11">3-ketosteroid-9-alpha-hydroxylase reductase subunit</fullName>
        <ecNumber evidence="11">1.17.1.-</ecNumber>
    </submittedName>
</protein>
<dbReference type="InterPro" id="IPR017938">
    <property type="entry name" value="Riboflavin_synthase-like_b-brl"/>
</dbReference>
<keyword evidence="3" id="KW-0001">2Fe-2S</keyword>
<dbReference type="GO" id="GO:0050660">
    <property type="term" value="F:flavin adenine dinucleotide binding"/>
    <property type="evidence" value="ECO:0007669"/>
    <property type="project" value="TreeGrafter"/>
</dbReference>
<evidence type="ECO:0000259" key="10">
    <source>
        <dbReference type="PROSITE" id="PS51384"/>
    </source>
</evidence>
<dbReference type="InterPro" id="IPR039261">
    <property type="entry name" value="FNR_nucleotide-bd"/>
</dbReference>
<dbReference type="EC" id="1.17.1.-" evidence="11"/>
<dbReference type="InterPro" id="IPR001433">
    <property type="entry name" value="OxRdtase_FAD/NAD-bd"/>
</dbReference>
<keyword evidence="9" id="KW-1133">Transmembrane helix</keyword>
<dbReference type="PROSITE" id="PS51384">
    <property type="entry name" value="FAD_FR"/>
    <property type="match status" value="1"/>
</dbReference>
<evidence type="ECO:0000256" key="2">
    <source>
        <dbReference type="ARBA" id="ARBA00022630"/>
    </source>
</evidence>
<gene>
    <name evidence="11" type="primary">hmp</name>
    <name evidence="11" type="ORF">NCTC12967_00561</name>
</gene>
<dbReference type="PANTHER" id="PTHR47354">
    <property type="entry name" value="NADH OXIDOREDUCTASE HCR"/>
    <property type="match status" value="1"/>
</dbReference>
<evidence type="ECO:0000256" key="7">
    <source>
        <dbReference type="ARBA" id="ARBA00023004"/>
    </source>
</evidence>
<keyword evidence="12" id="KW-1185">Reference proteome</keyword>
<dbReference type="InterPro" id="IPR017927">
    <property type="entry name" value="FAD-bd_FR_type"/>
</dbReference>
<dbReference type="Gene3D" id="2.40.30.10">
    <property type="entry name" value="Translation factors"/>
    <property type="match status" value="1"/>
</dbReference>
<accession>A0A448MVX0</accession>
<keyword evidence="2" id="KW-0285">Flavoprotein</keyword>
<keyword evidence="7" id="KW-0408">Iron</keyword>